<dbReference type="Pfam" id="PF12833">
    <property type="entry name" value="HTH_18"/>
    <property type="match status" value="1"/>
</dbReference>
<dbReference type="GO" id="GO:0005829">
    <property type="term" value="C:cytosol"/>
    <property type="evidence" value="ECO:0007669"/>
    <property type="project" value="TreeGrafter"/>
</dbReference>
<comment type="caution">
    <text evidence="5">The sequence shown here is derived from an EMBL/GenBank/DDBJ whole genome shotgun (WGS) entry which is preliminary data.</text>
</comment>
<dbReference type="PROSITE" id="PS01124">
    <property type="entry name" value="HTH_ARAC_FAMILY_2"/>
    <property type="match status" value="1"/>
</dbReference>
<dbReference type="SMART" id="SM00342">
    <property type="entry name" value="HTH_ARAC"/>
    <property type="match status" value="1"/>
</dbReference>
<evidence type="ECO:0000313" key="6">
    <source>
        <dbReference type="Proteomes" id="UP000216021"/>
    </source>
</evidence>
<dbReference type="InterPro" id="IPR009057">
    <property type="entry name" value="Homeodomain-like_sf"/>
</dbReference>
<feature type="domain" description="HTH araC/xylS-type" evidence="4">
    <location>
        <begin position="181"/>
        <end position="278"/>
    </location>
</feature>
<dbReference type="EMBL" id="MOXD01000015">
    <property type="protein sequence ID" value="OMQ20054.1"/>
    <property type="molecule type" value="Genomic_DNA"/>
</dbReference>
<dbReference type="Gene3D" id="2.60.40.2440">
    <property type="entry name" value="Carbohydrate binding type-21 domain"/>
    <property type="match status" value="1"/>
</dbReference>
<dbReference type="PANTHER" id="PTHR47894:SF1">
    <property type="entry name" value="HTH-TYPE TRANSCRIPTIONAL REGULATOR VQSM"/>
    <property type="match status" value="1"/>
</dbReference>
<evidence type="ECO:0000256" key="3">
    <source>
        <dbReference type="ARBA" id="ARBA00023163"/>
    </source>
</evidence>
<dbReference type="RefSeq" id="WP_076944092.1">
    <property type="nucleotide sequence ID" value="NZ_MOXD01000015.1"/>
</dbReference>
<keyword evidence="6" id="KW-1185">Reference proteome</keyword>
<accession>A0A1S8CES6</accession>
<dbReference type="Gene3D" id="1.10.10.60">
    <property type="entry name" value="Homeodomain-like"/>
    <property type="match status" value="1"/>
</dbReference>
<dbReference type="STRING" id="2034155.BMI79_20390"/>
<evidence type="ECO:0000259" key="4">
    <source>
        <dbReference type="PROSITE" id="PS01124"/>
    </source>
</evidence>
<evidence type="ECO:0000256" key="2">
    <source>
        <dbReference type="ARBA" id="ARBA00023125"/>
    </source>
</evidence>
<protein>
    <recommendedName>
        <fullName evidence="4">HTH araC/xylS-type domain-containing protein</fullName>
    </recommendedName>
</protein>
<dbReference type="OrthoDB" id="5740883at2"/>
<dbReference type="PANTHER" id="PTHR47894">
    <property type="entry name" value="HTH-TYPE TRANSCRIPTIONAL REGULATOR GADX"/>
    <property type="match status" value="1"/>
</dbReference>
<dbReference type="Proteomes" id="UP000216021">
    <property type="component" value="Unassembled WGS sequence"/>
</dbReference>
<keyword evidence="2" id="KW-0238">DNA-binding</keyword>
<keyword evidence="1" id="KW-0805">Transcription regulation</keyword>
<reference evidence="5 6" key="1">
    <citation type="submission" date="2016-11" db="EMBL/GenBank/DDBJ databases">
        <title>Rahnella oryzae sp. nov., isolated from rice root.</title>
        <authorList>
            <person name="Zhang X.-X."/>
            <person name="Zhang J."/>
        </authorList>
    </citation>
    <scope>NUCLEOTIDE SEQUENCE [LARGE SCALE GENOMIC DNA]</scope>
    <source>
        <strain evidence="5 6">J11-6</strain>
    </source>
</reference>
<sequence>MDEFEVAWHWLLQQLTNATGQEVLKLGDSMWRCEDLLRLVESAAASSKNNNISLQKWCESLRLLNLGWYPVWQESGLSFSITFKALSQSANLTPLWWLLQIWYLSLSRIYPSLEWRLAWPQSQKTTIPLHFRLLPSHYAIHPTLHVGTKQQQNPQSHLNDILSKLLHHLSQQGSQPQGLLEQVKQQLTQALPTPPQLSELAALHSTPPRTLQRKFRTLGTSYNQLLEEVRRNNAISLLSVKHFTTQQVGQQLGYRDTPSFQRAFRKWFSMSPGQYRQQYYEPTFRHDDELPAVSLYYAIRQEGRKAPYHCDGARIWIALRNLSFVKSVTVVGEDKDGLWRPYSATFERALSKELELWSTSNLPVHAPFRFHIKYQVGGKTHIDNDRGHDYCLDGPVLLGSQPAVCHQLIRVVGAEGKNSVLVRLFSRDEWSRVNVVCHDNAPPQPLHGRQHSGAWEWQGIIDYPDTHLPLIFHFHQVGGAKLILDNNGVGYSPQCL</sequence>
<name>A0A1S8CES6_9GAMM</name>
<evidence type="ECO:0000313" key="5">
    <source>
        <dbReference type="EMBL" id="OMQ20054.1"/>
    </source>
</evidence>
<dbReference type="SUPFAM" id="SSF46689">
    <property type="entry name" value="Homeodomain-like"/>
    <property type="match status" value="1"/>
</dbReference>
<evidence type="ECO:0000256" key="1">
    <source>
        <dbReference type="ARBA" id="ARBA00023015"/>
    </source>
</evidence>
<gene>
    <name evidence="5" type="ORF">BMI79_20390</name>
</gene>
<dbReference type="InterPro" id="IPR018060">
    <property type="entry name" value="HTH_AraC"/>
</dbReference>
<organism evidence="5 6">
    <name type="scientific">Serratia oryzae</name>
    <dbReference type="NCBI Taxonomy" id="2034155"/>
    <lineage>
        <taxon>Bacteria</taxon>
        <taxon>Pseudomonadati</taxon>
        <taxon>Pseudomonadota</taxon>
        <taxon>Gammaproteobacteria</taxon>
        <taxon>Enterobacterales</taxon>
        <taxon>Yersiniaceae</taxon>
        <taxon>Serratia</taxon>
    </lineage>
</organism>
<dbReference type="InterPro" id="IPR038175">
    <property type="entry name" value="CBM21_dom_sf"/>
</dbReference>
<dbReference type="GO" id="GO:0000976">
    <property type="term" value="F:transcription cis-regulatory region binding"/>
    <property type="evidence" value="ECO:0007669"/>
    <property type="project" value="TreeGrafter"/>
</dbReference>
<dbReference type="GO" id="GO:0003700">
    <property type="term" value="F:DNA-binding transcription factor activity"/>
    <property type="evidence" value="ECO:0007669"/>
    <property type="project" value="InterPro"/>
</dbReference>
<dbReference type="AlphaFoldDB" id="A0A1S8CES6"/>
<proteinExistence type="predicted"/>
<keyword evidence="3" id="KW-0804">Transcription</keyword>